<dbReference type="PANTHER" id="PTHR30627">
    <property type="entry name" value="PEPTIDOGLYCAN D,D-TRANSPEPTIDASE"/>
    <property type="match status" value="1"/>
</dbReference>
<dbReference type="GO" id="GO:0008658">
    <property type="term" value="F:penicillin binding"/>
    <property type="evidence" value="ECO:0007669"/>
    <property type="project" value="InterPro"/>
</dbReference>
<evidence type="ECO:0000256" key="8">
    <source>
        <dbReference type="ARBA" id="ARBA00022989"/>
    </source>
</evidence>
<dbReference type="AlphaFoldDB" id="A0A6N2ZGP5"/>
<dbReference type="InterPro" id="IPR001460">
    <property type="entry name" value="PCN-bd_Tpept"/>
</dbReference>
<reference evidence="15" key="1">
    <citation type="submission" date="2019-11" db="EMBL/GenBank/DDBJ databases">
        <authorList>
            <person name="Feng L."/>
        </authorList>
    </citation>
    <scope>NUCLEOTIDE SEQUENCE</scope>
    <source>
        <strain evidence="15">RgnavusLFYP36</strain>
    </source>
</reference>
<dbReference type="PANTHER" id="PTHR30627:SF2">
    <property type="entry name" value="PEPTIDOGLYCAN D,D-TRANSPEPTIDASE MRDA"/>
    <property type="match status" value="1"/>
</dbReference>
<keyword evidence="10" id="KW-0961">Cell wall biogenesis/degradation</keyword>
<evidence type="ECO:0000256" key="1">
    <source>
        <dbReference type="ARBA" id="ARBA00004167"/>
    </source>
</evidence>
<proteinExistence type="inferred from homology"/>
<evidence type="ECO:0000256" key="9">
    <source>
        <dbReference type="ARBA" id="ARBA00023136"/>
    </source>
</evidence>
<evidence type="ECO:0000256" key="4">
    <source>
        <dbReference type="ARBA" id="ARBA00022475"/>
    </source>
</evidence>
<dbReference type="GO" id="GO:0071972">
    <property type="term" value="F:peptidoglycan L,D-transpeptidase activity"/>
    <property type="evidence" value="ECO:0007669"/>
    <property type="project" value="TreeGrafter"/>
</dbReference>
<dbReference type="GO" id="GO:0009252">
    <property type="term" value="P:peptidoglycan biosynthetic process"/>
    <property type="evidence" value="ECO:0007669"/>
    <property type="project" value="UniProtKB-KW"/>
</dbReference>
<evidence type="ECO:0000256" key="3">
    <source>
        <dbReference type="ARBA" id="ARBA00007171"/>
    </source>
</evidence>
<evidence type="ECO:0000256" key="6">
    <source>
        <dbReference type="ARBA" id="ARBA00022960"/>
    </source>
</evidence>
<feature type="transmembrane region" description="Helical" evidence="12">
    <location>
        <begin position="9"/>
        <end position="28"/>
    </location>
</feature>
<evidence type="ECO:0000256" key="10">
    <source>
        <dbReference type="ARBA" id="ARBA00023316"/>
    </source>
</evidence>
<feature type="coiled-coil region" evidence="11">
    <location>
        <begin position="420"/>
        <end position="447"/>
    </location>
</feature>
<keyword evidence="8 12" id="KW-1133">Transmembrane helix</keyword>
<keyword evidence="11" id="KW-0175">Coiled coil</keyword>
<evidence type="ECO:0000256" key="12">
    <source>
        <dbReference type="SAM" id="Phobius"/>
    </source>
</evidence>
<dbReference type="Gene3D" id="3.40.710.10">
    <property type="entry name" value="DD-peptidase/beta-lactamase superfamily"/>
    <property type="match status" value="1"/>
</dbReference>
<dbReference type="SUPFAM" id="SSF56601">
    <property type="entry name" value="beta-lactamase/transpeptidase-like"/>
    <property type="match status" value="1"/>
</dbReference>
<dbReference type="Gene3D" id="3.90.1310.10">
    <property type="entry name" value="Penicillin-binding protein 2a (Domain 2)"/>
    <property type="match status" value="1"/>
</dbReference>
<dbReference type="GO" id="GO:0005886">
    <property type="term" value="C:plasma membrane"/>
    <property type="evidence" value="ECO:0007669"/>
    <property type="project" value="UniProtKB-SubCell"/>
</dbReference>
<evidence type="ECO:0000259" key="14">
    <source>
        <dbReference type="Pfam" id="PF03717"/>
    </source>
</evidence>
<dbReference type="InterPro" id="IPR036138">
    <property type="entry name" value="PBP_dimer_sf"/>
</dbReference>
<dbReference type="GO" id="GO:0008360">
    <property type="term" value="P:regulation of cell shape"/>
    <property type="evidence" value="ECO:0007669"/>
    <property type="project" value="UniProtKB-KW"/>
</dbReference>
<name>A0A6N2ZGP5_MEDGN</name>
<dbReference type="Pfam" id="PF00905">
    <property type="entry name" value="Transpeptidase"/>
    <property type="match status" value="1"/>
</dbReference>
<keyword evidence="5 12" id="KW-0812">Transmembrane</keyword>
<feature type="domain" description="Penicillin-binding protein transpeptidase" evidence="13">
    <location>
        <begin position="601"/>
        <end position="900"/>
    </location>
</feature>
<dbReference type="GO" id="GO:0071555">
    <property type="term" value="P:cell wall organization"/>
    <property type="evidence" value="ECO:0007669"/>
    <property type="project" value="UniProtKB-KW"/>
</dbReference>
<dbReference type="InterPro" id="IPR005311">
    <property type="entry name" value="PBP_dimer"/>
</dbReference>
<dbReference type="InterPro" id="IPR050515">
    <property type="entry name" value="Beta-lactam/transpept"/>
</dbReference>
<feature type="domain" description="Penicillin-binding protein dimerisation" evidence="14">
    <location>
        <begin position="53"/>
        <end position="321"/>
    </location>
</feature>
<protein>
    <submittedName>
        <fullName evidence="15">Penicillin-binding protein A</fullName>
    </submittedName>
</protein>
<evidence type="ECO:0000259" key="13">
    <source>
        <dbReference type="Pfam" id="PF00905"/>
    </source>
</evidence>
<evidence type="ECO:0000256" key="7">
    <source>
        <dbReference type="ARBA" id="ARBA00022984"/>
    </source>
</evidence>
<dbReference type="InterPro" id="IPR012338">
    <property type="entry name" value="Beta-lactam/transpept-like"/>
</dbReference>
<organism evidence="15">
    <name type="scientific">Mediterraneibacter gnavus</name>
    <name type="common">Ruminococcus gnavus</name>
    <dbReference type="NCBI Taxonomy" id="33038"/>
    <lineage>
        <taxon>Bacteria</taxon>
        <taxon>Bacillati</taxon>
        <taxon>Bacillota</taxon>
        <taxon>Clostridia</taxon>
        <taxon>Lachnospirales</taxon>
        <taxon>Lachnospiraceae</taxon>
        <taxon>Mediterraneibacter</taxon>
    </lineage>
</organism>
<evidence type="ECO:0000256" key="11">
    <source>
        <dbReference type="SAM" id="Coils"/>
    </source>
</evidence>
<evidence type="ECO:0000256" key="2">
    <source>
        <dbReference type="ARBA" id="ARBA00004236"/>
    </source>
</evidence>
<dbReference type="EMBL" id="CACRUU010000021">
    <property type="protein sequence ID" value="VYT76980.1"/>
    <property type="molecule type" value="Genomic_DNA"/>
</dbReference>
<gene>
    <name evidence="15" type="primary">pbpA_2</name>
    <name evidence="15" type="ORF">RGLFYP36_03158</name>
</gene>
<sequence length="917" mass="103762">MKKLKIPRGLVLLSVFFIMFSILIVRLFQLQIVKGQEYENNFILQTKREIVLSGARGNIYDRNGKPLATNKLANSVTFEDQETYNSDRERQLNMNSKIYQMIRIIKSKGDSIETSLKIIIDPNGNYQFSVDDFWLQRFKADVYGKANIDDMEAKERNSTADEIVSYLSDKFCVFAQGEKKYTDKEKKDYGLPQQFEKSDLLDILNIRYALSLQAYQKYLSVTVAKDVSDETVAAIMENQYDISGVDIKQDTIRVYEGGEACSSILGYIGTISSEELKERDDSKLTINSIVGKSGMEQYLDQVLQGTDGKKEVYVDNTGRTTQDLGVIQQPRAGKDVYLSIDVELQKKTYEALERKIADILVQHLINTKTFDKKGIDDTTEIKIPIYDVYIALLNNGVIDLEQLREEDASELERKFFQIFLKKKSEVVQGIEKDLRELSTKYNELGIENQEYQSFIIENLNIINNKNNNEELVEKWEKGELSMKEYLYDQIGVGNINSDIIASEEEYLNKDEIYESLVSFIVNELQENSQFDELINKYLVLNDEILPDDIVRLLYEQQFLNPEDEDYENWNRGLITTFDLLIKKIQKLEITPADLALDPCSGSAVVTETATGKVLACVSYPGYDNNRLANQMDNKYYYKIYNNASLPLFNRATQQLSAPGSTFKPVTIIAGLEEGVIDESTMVECDGVFDKVDPPLKCWNHAGHGAVNGVDSALKNSCNDYLCEVSYRLGMIDNDEFSDKQALNYIQEYAKMFDLDEKSGIELTESKPKITDNYAIPSAIGQGTNNFSTVQLGRYVTTLANEGTSFQLSLIDKIDGVETSSKVESQIEINKRSWEGVHAGMELYAQSTGIFDGFPISVAGKSGTAQEVKNRPDHGLFIGYAPADDPEIAVAVRIVNGYEAGNAVECGKNIFEYYFGIE</sequence>
<dbReference type="Pfam" id="PF03717">
    <property type="entry name" value="PBP_dimer"/>
    <property type="match status" value="1"/>
</dbReference>
<comment type="similarity">
    <text evidence="3">Belongs to the transpeptidase family.</text>
</comment>
<dbReference type="Gene3D" id="1.10.10.1230">
    <property type="entry name" value="Penicillin-binding protein, N-terminal non-catalytic domain, head sub-domain"/>
    <property type="match status" value="1"/>
</dbReference>
<keyword evidence="7" id="KW-0573">Peptidoglycan synthesis</keyword>
<keyword evidence="6" id="KW-0133">Cell shape</keyword>
<accession>A0A6N2ZGP5</accession>
<comment type="subcellular location">
    <subcellularLocation>
        <location evidence="2">Cell membrane</location>
    </subcellularLocation>
    <subcellularLocation>
        <location evidence="1">Membrane</location>
        <topology evidence="1">Single-pass membrane protein</topology>
    </subcellularLocation>
</comment>
<dbReference type="SUPFAM" id="SSF56519">
    <property type="entry name" value="Penicillin binding protein dimerisation domain"/>
    <property type="match status" value="1"/>
</dbReference>
<evidence type="ECO:0000313" key="15">
    <source>
        <dbReference type="EMBL" id="VYT76980.1"/>
    </source>
</evidence>
<evidence type="ECO:0000256" key="5">
    <source>
        <dbReference type="ARBA" id="ARBA00022692"/>
    </source>
</evidence>
<dbReference type="RefSeq" id="WP_227182462.1">
    <property type="nucleotide sequence ID" value="NZ_CACRUU010000021.1"/>
</dbReference>
<keyword evidence="9 12" id="KW-0472">Membrane</keyword>
<keyword evidence="4" id="KW-1003">Cell membrane</keyword>